<dbReference type="CDD" id="cd03801">
    <property type="entry name" value="GT4_PimA-like"/>
    <property type="match status" value="1"/>
</dbReference>
<dbReference type="RefSeq" id="WP_148979249.1">
    <property type="nucleotide sequence ID" value="NZ_JBNILM010000004.1"/>
</dbReference>
<evidence type="ECO:0000259" key="1">
    <source>
        <dbReference type="Pfam" id="PF00534"/>
    </source>
</evidence>
<dbReference type="InterPro" id="IPR050194">
    <property type="entry name" value="Glycosyltransferase_grp1"/>
</dbReference>
<dbReference type="Pfam" id="PF00534">
    <property type="entry name" value="Glycos_transf_1"/>
    <property type="match status" value="1"/>
</dbReference>
<dbReference type="EMBL" id="VTET01000004">
    <property type="protein sequence ID" value="TYS72384.1"/>
    <property type="molecule type" value="Genomic_DNA"/>
</dbReference>
<organism evidence="3 4">
    <name type="scientific">Sutcliffiella horikoshii</name>
    <dbReference type="NCBI Taxonomy" id="79883"/>
    <lineage>
        <taxon>Bacteria</taxon>
        <taxon>Bacillati</taxon>
        <taxon>Bacillota</taxon>
        <taxon>Bacilli</taxon>
        <taxon>Bacillales</taxon>
        <taxon>Bacillaceae</taxon>
        <taxon>Sutcliffiella</taxon>
    </lineage>
</organism>
<dbReference type="SUPFAM" id="SSF53756">
    <property type="entry name" value="UDP-Glycosyltransferase/glycogen phosphorylase"/>
    <property type="match status" value="1"/>
</dbReference>
<dbReference type="GO" id="GO:0016757">
    <property type="term" value="F:glycosyltransferase activity"/>
    <property type="evidence" value="ECO:0007669"/>
    <property type="project" value="InterPro"/>
</dbReference>
<sequence>MKKILIVSNMYPSAKHPFYGIFVKEQVEELKKNYDMDIDLQVITDKETSKGQSILKYLRLWKRVFQTIIKQKFNIIHVHYIFPTALFVPFAKKITNAKLIGTIHGTNILFSKGIKYKIAKRIFDDLDEIVTVSDFVKEQLIKNYNVPASKVTTINCGVNRTLFHPKDKLVMKQRLGLDTKKFHVLFLGRVSLNKGIYTFLKLIQNCKDPDIEFIILGDGADKEKVKSEIANFQNVKMIDGKPKTEVPDWFNAADLFVFPTKKEAFGLVALESLSCNTPVIGTDVGGVGEVITHGENGYLVKDDDWESILTHLIELKNNPDVYNSMVEKCDMDLGENEIHVQVNKITKLYRSL</sequence>
<evidence type="ECO:0000313" key="4">
    <source>
        <dbReference type="Proteomes" id="UP000324517"/>
    </source>
</evidence>
<dbReference type="OrthoDB" id="9797829at2"/>
<name>A0A5D4TE65_9BACI</name>
<feature type="domain" description="Glycosyltransferase subfamily 4-like N-terminal" evidence="2">
    <location>
        <begin position="47"/>
        <end position="160"/>
    </location>
</feature>
<dbReference type="AlphaFoldDB" id="A0A5D4TE65"/>
<feature type="domain" description="Glycosyl transferase family 1" evidence="1">
    <location>
        <begin position="171"/>
        <end position="327"/>
    </location>
</feature>
<protein>
    <submittedName>
        <fullName evidence="3">Glycosyltransferase family 4 protein</fullName>
    </submittedName>
</protein>
<evidence type="ECO:0000259" key="2">
    <source>
        <dbReference type="Pfam" id="PF13439"/>
    </source>
</evidence>
<accession>A0A5D4TE65</accession>
<keyword evidence="3" id="KW-0808">Transferase</keyword>
<evidence type="ECO:0000313" key="3">
    <source>
        <dbReference type="EMBL" id="TYS72384.1"/>
    </source>
</evidence>
<dbReference type="Pfam" id="PF13439">
    <property type="entry name" value="Glyco_transf_4"/>
    <property type="match status" value="1"/>
</dbReference>
<reference evidence="3 4" key="1">
    <citation type="submission" date="2019-08" db="EMBL/GenBank/DDBJ databases">
        <title>Bacillus genomes from the desert of Cuatro Cienegas, Coahuila.</title>
        <authorList>
            <person name="Olmedo-Alvarez G."/>
        </authorList>
    </citation>
    <scope>NUCLEOTIDE SEQUENCE [LARGE SCALE GENOMIC DNA]</scope>
    <source>
        <strain evidence="3 4">CH98b_3T</strain>
    </source>
</reference>
<proteinExistence type="predicted"/>
<gene>
    <name evidence="3" type="ORF">FZC75_10545</name>
</gene>
<dbReference type="InterPro" id="IPR028098">
    <property type="entry name" value="Glyco_trans_4-like_N"/>
</dbReference>
<comment type="caution">
    <text evidence="3">The sequence shown here is derived from an EMBL/GenBank/DDBJ whole genome shotgun (WGS) entry which is preliminary data.</text>
</comment>
<dbReference type="PANTHER" id="PTHR45947:SF3">
    <property type="entry name" value="SULFOQUINOVOSYL TRANSFERASE SQD2"/>
    <property type="match status" value="1"/>
</dbReference>
<dbReference type="Gene3D" id="3.40.50.2000">
    <property type="entry name" value="Glycogen Phosphorylase B"/>
    <property type="match status" value="2"/>
</dbReference>
<dbReference type="Proteomes" id="UP000324517">
    <property type="component" value="Unassembled WGS sequence"/>
</dbReference>
<dbReference type="InterPro" id="IPR001296">
    <property type="entry name" value="Glyco_trans_1"/>
</dbReference>
<dbReference type="PANTHER" id="PTHR45947">
    <property type="entry name" value="SULFOQUINOVOSYL TRANSFERASE SQD2"/>
    <property type="match status" value="1"/>
</dbReference>